<organism evidence="2">
    <name type="scientific">uncultured delta proteobacterium</name>
    <dbReference type="NCBI Taxonomy" id="34034"/>
    <lineage>
        <taxon>Bacteria</taxon>
        <taxon>Deltaproteobacteria</taxon>
        <taxon>environmental samples</taxon>
    </lineage>
</organism>
<protein>
    <recommendedName>
        <fullName evidence="1">Cysteine-rich domain-containing protein</fullName>
    </recommendedName>
</protein>
<evidence type="ECO:0000259" key="1">
    <source>
        <dbReference type="Pfam" id="PF02754"/>
    </source>
</evidence>
<proteinExistence type="predicted"/>
<dbReference type="GO" id="GO:0016491">
    <property type="term" value="F:oxidoreductase activity"/>
    <property type="evidence" value="ECO:0007669"/>
    <property type="project" value="UniProtKB-ARBA"/>
</dbReference>
<sequence length="229" mass="25898">MPRILSLAAERAKLWYRHPRKCPALGVAGKRVRRSERREAYQRVIEAILFHLDLASMCCGSPTLNNGFVDVSMAALVKSSGMSQRRCERAIADLVSAGFMKVEQPRCINDQGEYVGLRAIRVVTVLFFEYLGLGEMLARERRKATARLQRKAASANKSLANLMERLKGKMMRSPRRHRKLPDAELFEQRRVWGMKWGDFIKAGVDPPEAQRLTNLALGFPPDFSPGQLA</sequence>
<dbReference type="InterPro" id="IPR004017">
    <property type="entry name" value="Cys_rich_dom"/>
</dbReference>
<feature type="domain" description="Cysteine-rich" evidence="1">
    <location>
        <begin position="31"/>
        <end position="74"/>
    </location>
</feature>
<gene>
    <name evidence="2" type="ORF">KL86DPRO_10489</name>
</gene>
<reference evidence="2" key="1">
    <citation type="submission" date="2016-04" db="EMBL/GenBank/DDBJ databases">
        <authorList>
            <person name="Evans L.H."/>
            <person name="Alamgir A."/>
            <person name="Owens N."/>
            <person name="Weber N.D."/>
            <person name="Virtaneva K."/>
            <person name="Barbian K."/>
            <person name="Babar A."/>
            <person name="Rosenke K."/>
        </authorList>
    </citation>
    <scope>NUCLEOTIDE SEQUENCE</scope>
    <source>
        <strain evidence="2">86</strain>
    </source>
</reference>
<accession>A0A212J135</accession>
<dbReference type="EMBL" id="FLUQ01000001">
    <property type="protein sequence ID" value="SBV93182.1"/>
    <property type="molecule type" value="Genomic_DNA"/>
</dbReference>
<dbReference type="Pfam" id="PF02754">
    <property type="entry name" value="CCG"/>
    <property type="match status" value="1"/>
</dbReference>
<evidence type="ECO:0000313" key="2">
    <source>
        <dbReference type="EMBL" id="SBV93182.1"/>
    </source>
</evidence>
<name>A0A212J135_9DELT</name>
<dbReference type="AlphaFoldDB" id="A0A212J135"/>